<reference evidence="2 3" key="1">
    <citation type="submission" date="2021-01" db="EMBL/GenBank/DDBJ databases">
        <title>Whole genome shotgun sequence of Catellatospora chokoriensis NBRC 107358.</title>
        <authorList>
            <person name="Komaki H."/>
            <person name="Tamura T."/>
        </authorList>
    </citation>
    <scope>NUCLEOTIDE SEQUENCE [LARGE SCALE GENOMIC DNA]</scope>
    <source>
        <strain evidence="2 3">NBRC 107358</strain>
    </source>
</reference>
<proteinExistence type="predicted"/>
<feature type="region of interest" description="Disordered" evidence="1">
    <location>
        <begin position="147"/>
        <end position="192"/>
    </location>
</feature>
<evidence type="ECO:0000313" key="3">
    <source>
        <dbReference type="Proteomes" id="UP000619293"/>
    </source>
</evidence>
<keyword evidence="3" id="KW-1185">Reference proteome</keyword>
<dbReference type="RefSeq" id="WP_191843349.1">
    <property type="nucleotide sequence ID" value="NZ_BAAALB010000002.1"/>
</dbReference>
<accession>A0A8J3JWW8</accession>
<protein>
    <submittedName>
        <fullName evidence="2">Uncharacterized protein</fullName>
    </submittedName>
</protein>
<sequence>MGLPEEDKGPAWLRDYGRESGYTKSNAMTGYDEGSLAVDLQSLVDFAEALENEHTKDYRPHADEVFKDMSVKVADPHADFIELCSSLGWQRELLVQTSDALLKHDQAVLAFVAAAREISKKYGEADALGAARAQDVNRNLTVSVPTTAQVPGTTQQPGTTATAQTPGTTPPATTIPQVTPTGGTATDTGGEY</sequence>
<organism evidence="2 3">
    <name type="scientific">Catellatospora chokoriensis</name>
    <dbReference type="NCBI Taxonomy" id="310353"/>
    <lineage>
        <taxon>Bacteria</taxon>
        <taxon>Bacillati</taxon>
        <taxon>Actinomycetota</taxon>
        <taxon>Actinomycetes</taxon>
        <taxon>Micromonosporales</taxon>
        <taxon>Micromonosporaceae</taxon>
        <taxon>Catellatospora</taxon>
    </lineage>
</organism>
<evidence type="ECO:0000313" key="2">
    <source>
        <dbReference type="EMBL" id="GIF88342.1"/>
    </source>
</evidence>
<evidence type="ECO:0000256" key="1">
    <source>
        <dbReference type="SAM" id="MobiDB-lite"/>
    </source>
</evidence>
<dbReference type="AlphaFoldDB" id="A0A8J3JWW8"/>
<gene>
    <name evidence="2" type="ORF">Cch02nite_17860</name>
</gene>
<dbReference type="EMBL" id="BONG01000008">
    <property type="protein sequence ID" value="GIF88342.1"/>
    <property type="molecule type" value="Genomic_DNA"/>
</dbReference>
<name>A0A8J3JWW8_9ACTN</name>
<dbReference type="Proteomes" id="UP000619293">
    <property type="component" value="Unassembled WGS sequence"/>
</dbReference>
<comment type="caution">
    <text evidence="2">The sequence shown here is derived from an EMBL/GenBank/DDBJ whole genome shotgun (WGS) entry which is preliminary data.</text>
</comment>